<dbReference type="Proteomes" id="UP001341840">
    <property type="component" value="Unassembled WGS sequence"/>
</dbReference>
<keyword evidence="3" id="KW-1185">Reference proteome</keyword>
<feature type="compositionally biased region" description="Polar residues" evidence="1">
    <location>
        <begin position="1"/>
        <end position="36"/>
    </location>
</feature>
<organism evidence="2 3">
    <name type="scientific">Stylosanthes scabra</name>
    <dbReference type="NCBI Taxonomy" id="79078"/>
    <lineage>
        <taxon>Eukaryota</taxon>
        <taxon>Viridiplantae</taxon>
        <taxon>Streptophyta</taxon>
        <taxon>Embryophyta</taxon>
        <taxon>Tracheophyta</taxon>
        <taxon>Spermatophyta</taxon>
        <taxon>Magnoliopsida</taxon>
        <taxon>eudicotyledons</taxon>
        <taxon>Gunneridae</taxon>
        <taxon>Pentapetalae</taxon>
        <taxon>rosids</taxon>
        <taxon>fabids</taxon>
        <taxon>Fabales</taxon>
        <taxon>Fabaceae</taxon>
        <taxon>Papilionoideae</taxon>
        <taxon>50 kb inversion clade</taxon>
        <taxon>dalbergioids sensu lato</taxon>
        <taxon>Dalbergieae</taxon>
        <taxon>Pterocarpus clade</taxon>
        <taxon>Stylosanthes</taxon>
    </lineage>
</organism>
<evidence type="ECO:0000256" key="1">
    <source>
        <dbReference type="SAM" id="MobiDB-lite"/>
    </source>
</evidence>
<feature type="region of interest" description="Disordered" evidence="1">
    <location>
        <begin position="1"/>
        <end position="43"/>
    </location>
</feature>
<name>A0ABU6U6Z9_9FABA</name>
<evidence type="ECO:0000313" key="2">
    <source>
        <dbReference type="EMBL" id="MED6156967.1"/>
    </source>
</evidence>
<gene>
    <name evidence="2" type="ORF">PIB30_019089</name>
</gene>
<accession>A0ABU6U6Z9</accession>
<proteinExistence type="predicted"/>
<feature type="compositionally biased region" description="Low complexity" evidence="1">
    <location>
        <begin position="61"/>
        <end position="70"/>
    </location>
</feature>
<sequence length="135" mass="14964">MPPSTYDPTSLIPTIQSPEVATTPTSNIQQDTQVFTPTPEPTVGPIPISAIEIALPLQQQPTTTVPPTTTNDHPMQTRSKTSKLQPRALHVSNSISDNTILPISVKSTLQIPHWKETMLTEYRALLYHKTWTLVE</sequence>
<protein>
    <submittedName>
        <fullName evidence="2">Uncharacterized protein</fullName>
    </submittedName>
</protein>
<evidence type="ECO:0000313" key="3">
    <source>
        <dbReference type="Proteomes" id="UP001341840"/>
    </source>
</evidence>
<reference evidence="2 3" key="1">
    <citation type="journal article" date="2023" name="Plants (Basel)">
        <title>Bridging the Gap: Combining Genomics and Transcriptomics Approaches to Understand Stylosanthes scabra, an Orphan Legume from the Brazilian Caatinga.</title>
        <authorList>
            <person name="Ferreira-Neto J.R.C."/>
            <person name="da Silva M.D."/>
            <person name="Binneck E."/>
            <person name="de Melo N.F."/>
            <person name="da Silva R.H."/>
            <person name="de Melo A.L.T.M."/>
            <person name="Pandolfi V."/>
            <person name="Bustamante F.O."/>
            <person name="Brasileiro-Vidal A.C."/>
            <person name="Benko-Iseppon A.M."/>
        </authorList>
    </citation>
    <scope>NUCLEOTIDE SEQUENCE [LARGE SCALE GENOMIC DNA]</scope>
    <source>
        <tissue evidence="2">Leaves</tissue>
    </source>
</reference>
<feature type="region of interest" description="Disordered" evidence="1">
    <location>
        <begin position="61"/>
        <end position="87"/>
    </location>
</feature>
<comment type="caution">
    <text evidence="2">The sequence shown here is derived from an EMBL/GenBank/DDBJ whole genome shotgun (WGS) entry which is preliminary data.</text>
</comment>
<dbReference type="EMBL" id="JASCZI010120887">
    <property type="protein sequence ID" value="MED6156967.1"/>
    <property type="molecule type" value="Genomic_DNA"/>
</dbReference>
<feature type="compositionally biased region" description="Polar residues" evidence="1">
    <location>
        <begin position="71"/>
        <end position="84"/>
    </location>
</feature>